<comment type="caution">
    <text evidence="2">The sequence shown here is derived from an EMBL/GenBank/DDBJ whole genome shotgun (WGS) entry which is preliminary data.</text>
</comment>
<dbReference type="Proteomes" id="UP001209570">
    <property type="component" value="Unassembled WGS sequence"/>
</dbReference>
<dbReference type="EMBL" id="JAKCXM010000634">
    <property type="protein sequence ID" value="KAJ0392447.1"/>
    <property type="molecule type" value="Genomic_DNA"/>
</dbReference>
<gene>
    <name evidence="2" type="ORF">P43SY_009588</name>
</gene>
<sequence>MSAEVAYRRRDGNASEAIAEILHPNIGYREQLKRRGVTPKDYERANRQQLKRLQAEKREQKAREVAASKREEFKLTRFKRVQPRVYEVCDPRVKAQRKHWENSLTYGI</sequence>
<organism evidence="2 3">
    <name type="scientific">Pythium insidiosum</name>
    <name type="common">Pythiosis disease agent</name>
    <dbReference type="NCBI Taxonomy" id="114742"/>
    <lineage>
        <taxon>Eukaryota</taxon>
        <taxon>Sar</taxon>
        <taxon>Stramenopiles</taxon>
        <taxon>Oomycota</taxon>
        <taxon>Peronosporomycetes</taxon>
        <taxon>Pythiales</taxon>
        <taxon>Pythiaceae</taxon>
        <taxon>Pythium</taxon>
    </lineage>
</organism>
<reference evidence="2" key="1">
    <citation type="submission" date="2021-12" db="EMBL/GenBank/DDBJ databases">
        <title>Prjna785345.</title>
        <authorList>
            <person name="Rujirawat T."/>
            <person name="Krajaejun T."/>
        </authorList>
    </citation>
    <scope>NUCLEOTIDE SEQUENCE</scope>
    <source>
        <strain evidence="2">Pi057C3</strain>
    </source>
</reference>
<name>A0AAD5LSX0_PYTIN</name>
<protein>
    <submittedName>
        <fullName evidence="2">Uncharacterized protein</fullName>
    </submittedName>
</protein>
<accession>A0AAD5LSX0</accession>
<evidence type="ECO:0000313" key="3">
    <source>
        <dbReference type="Proteomes" id="UP001209570"/>
    </source>
</evidence>
<feature type="coiled-coil region" evidence="1">
    <location>
        <begin position="43"/>
        <end position="70"/>
    </location>
</feature>
<evidence type="ECO:0000256" key="1">
    <source>
        <dbReference type="SAM" id="Coils"/>
    </source>
</evidence>
<evidence type="ECO:0000313" key="2">
    <source>
        <dbReference type="EMBL" id="KAJ0392447.1"/>
    </source>
</evidence>
<keyword evidence="1" id="KW-0175">Coiled coil</keyword>
<keyword evidence="3" id="KW-1185">Reference proteome</keyword>
<proteinExistence type="predicted"/>
<dbReference type="AlphaFoldDB" id="A0AAD5LSX0"/>